<evidence type="ECO:0000256" key="4">
    <source>
        <dbReference type="SAM" id="MobiDB-lite"/>
    </source>
</evidence>
<dbReference type="InterPro" id="IPR000843">
    <property type="entry name" value="HTH_LacI"/>
</dbReference>
<evidence type="ECO:0000256" key="1">
    <source>
        <dbReference type="ARBA" id="ARBA00023015"/>
    </source>
</evidence>
<dbReference type="Pfam" id="PF00356">
    <property type="entry name" value="LacI"/>
    <property type="match status" value="1"/>
</dbReference>
<evidence type="ECO:0000313" key="7">
    <source>
        <dbReference type="Proteomes" id="UP000594480"/>
    </source>
</evidence>
<keyword evidence="2 6" id="KW-0238">DNA-binding</keyword>
<dbReference type="PROSITE" id="PS50932">
    <property type="entry name" value="HTH_LACI_2"/>
    <property type="match status" value="1"/>
</dbReference>
<protein>
    <submittedName>
        <fullName evidence="6">LacI family DNA-binding transcriptional regulator</fullName>
    </submittedName>
</protein>
<dbReference type="Gene3D" id="1.10.260.40">
    <property type="entry name" value="lambda repressor-like DNA-binding domains"/>
    <property type="match status" value="1"/>
</dbReference>
<evidence type="ECO:0000256" key="3">
    <source>
        <dbReference type="ARBA" id="ARBA00023163"/>
    </source>
</evidence>
<accession>A0A7S8RHZ0</accession>
<dbReference type="InterPro" id="IPR010982">
    <property type="entry name" value="Lambda_DNA-bd_dom_sf"/>
</dbReference>
<dbReference type="CDD" id="cd01392">
    <property type="entry name" value="HTH_LacI"/>
    <property type="match status" value="1"/>
</dbReference>
<proteinExistence type="predicted"/>
<dbReference type="InterPro" id="IPR028082">
    <property type="entry name" value="Peripla_BP_I"/>
</dbReference>
<evidence type="ECO:0000259" key="5">
    <source>
        <dbReference type="PROSITE" id="PS50932"/>
    </source>
</evidence>
<dbReference type="Pfam" id="PF13377">
    <property type="entry name" value="Peripla_BP_3"/>
    <property type="match status" value="1"/>
</dbReference>
<name>A0A7S8RHZ0_9MICO</name>
<dbReference type="EMBL" id="CP064760">
    <property type="protein sequence ID" value="QPE04877.1"/>
    <property type="molecule type" value="Genomic_DNA"/>
</dbReference>
<feature type="domain" description="HTH lacI-type" evidence="5">
    <location>
        <begin position="5"/>
        <end position="59"/>
    </location>
</feature>
<keyword evidence="3" id="KW-0804">Transcription</keyword>
<dbReference type="SMART" id="SM00354">
    <property type="entry name" value="HTH_LACI"/>
    <property type="match status" value="1"/>
</dbReference>
<dbReference type="Gene3D" id="3.40.50.2300">
    <property type="match status" value="2"/>
</dbReference>
<dbReference type="KEGG" id="msf:IT882_01715"/>
<gene>
    <name evidence="6" type="ORF">IT882_01715</name>
</gene>
<dbReference type="Proteomes" id="UP000594480">
    <property type="component" value="Chromosome"/>
</dbReference>
<dbReference type="GO" id="GO:0000976">
    <property type="term" value="F:transcription cis-regulatory region binding"/>
    <property type="evidence" value="ECO:0007669"/>
    <property type="project" value="TreeGrafter"/>
</dbReference>
<dbReference type="InterPro" id="IPR046335">
    <property type="entry name" value="LacI/GalR-like_sensor"/>
</dbReference>
<dbReference type="GO" id="GO:0003700">
    <property type="term" value="F:DNA-binding transcription factor activity"/>
    <property type="evidence" value="ECO:0007669"/>
    <property type="project" value="TreeGrafter"/>
</dbReference>
<feature type="region of interest" description="Disordered" evidence="4">
    <location>
        <begin position="335"/>
        <end position="357"/>
    </location>
</feature>
<dbReference type="SUPFAM" id="SSF53822">
    <property type="entry name" value="Periplasmic binding protein-like I"/>
    <property type="match status" value="1"/>
</dbReference>
<dbReference type="AlphaFoldDB" id="A0A7S8RHZ0"/>
<dbReference type="PANTHER" id="PTHR30146">
    <property type="entry name" value="LACI-RELATED TRANSCRIPTIONAL REPRESSOR"/>
    <property type="match status" value="1"/>
</dbReference>
<keyword evidence="7" id="KW-1185">Reference proteome</keyword>
<organism evidence="6 7">
    <name type="scientific">Microbacterium schleiferi</name>
    <dbReference type="NCBI Taxonomy" id="69362"/>
    <lineage>
        <taxon>Bacteria</taxon>
        <taxon>Bacillati</taxon>
        <taxon>Actinomycetota</taxon>
        <taxon>Actinomycetes</taxon>
        <taxon>Micrococcales</taxon>
        <taxon>Microbacteriaceae</taxon>
        <taxon>Microbacterium</taxon>
    </lineage>
</organism>
<feature type="compositionally biased region" description="Basic and acidic residues" evidence="4">
    <location>
        <begin position="343"/>
        <end position="357"/>
    </location>
</feature>
<dbReference type="SUPFAM" id="SSF47413">
    <property type="entry name" value="lambda repressor-like DNA-binding domains"/>
    <property type="match status" value="1"/>
</dbReference>
<dbReference type="PANTHER" id="PTHR30146:SF153">
    <property type="entry name" value="LACTOSE OPERON REPRESSOR"/>
    <property type="match status" value="1"/>
</dbReference>
<evidence type="ECO:0000256" key="2">
    <source>
        <dbReference type="ARBA" id="ARBA00023125"/>
    </source>
</evidence>
<reference evidence="6 7" key="1">
    <citation type="submission" date="2020-11" db="EMBL/GenBank/DDBJ databases">
        <title>Amino acid is mineralized and recycled by bacteria in oceanic microbiome.</title>
        <authorList>
            <person name="Zheng L.Y."/>
        </authorList>
    </citation>
    <scope>NUCLEOTIDE SEQUENCE [LARGE SCALE GENOMIC DNA]</scope>
    <source>
        <strain evidence="6 7">A32-1</strain>
    </source>
</reference>
<keyword evidence="1" id="KW-0805">Transcription regulation</keyword>
<evidence type="ECO:0000313" key="6">
    <source>
        <dbReference type="EMBL" id="QPE04877.1"/>
    </source>
</evidence>
<sequence>MACVSSLAQIAAESGVSVSTASRALRGKGEMTPQTRARVLAVAQRHRYSSTGVRRGRPRTGTSRLFDLVLGTFHDPYADEVTAGAHLAAARHRFDLVLTAERETPDDDWPLRIRSRGSAGVVLGLILPTAAQIALLHDAGIPIVLMDPRAEAGESLTSVRTTDHAGGAAAAEHLLAAGAERFIVVDAAPSYRFGRARVQGFESTVRSRYPAASIHRVRADWTSPGAWRVSVPALREAAAAGPVGVFAVSDEMAIGVYRAATDVGLQIGRDVLVVGFDDVRGAKWVQPALTTVHQPIREMAGAAIDELAAIAHGADPQPRIIELATTLVVRGSTGMAGTGADGVSRESPRGRPRRETA</sequence>